<comment type="caution">
    <text evidence="2">The sequence shown here is derived from an EMBL/GenBank/DDBJ whole genome shotgun (WGS) entry which is preliminary data.</text>
</comment>
<feature type="domain" description="DUF4274" evidence="1">
    <location>
        <begin position="22"/>
        <end position="92"/>
    </location>
</feature>
<dbReference type="Proteomes" id="UP000280292">
    <property type="component" value="Unassembled WGS sequence"/>
</dbReference>
<protein>
    <recommendedName>
        <fullName evidence="1">DUF4274 domain-containing protein</fullName>
    </recommendedName>
</protein>
<gene>
    <name evidence="2" type="ORF">ALQ95_00315</name>
</gene>
<organism evidence="2 3">
    <name type="scientific">Pseudomonas syringae pv. ribicola</name>
    <dbReference type="NCBI Taxonomy" id="55398"/>
    <lineage>
        <taxon>Bacteria</taxon>
        <taxon>Pseudomonadati</taxon>
        <taxon>Pseudomonadota</taxon>
        <taxon>Gammaproteobacteria</taxon>
        <taxon>Pseudomonadales</taxon>
        <taxon>Pseudomonadaceae</taxon>
        <taxon>Pseudomonas</taxon>
    </lineage>
</organism>
<evidence type="ECO:0000313" key="2">
    <source>
        <dbReference type="EMBL" id="RML45650.1"/>
    </source>
</evidence>
<proteinExistence type="predicted"/>
<dbReference type="Pfam" id="PF14096">
    <property type="entry name" value="DUF4274"/>
    <property type="match status" value="1"/>
</dbReference>
<evidence type="ECO:0000313" key="3">
    <source>
        <dbReference type="Proteomes" id="UP000280292"/>
    </source>
</evidence>
<name>A0A3M2W2G8_PSESI</name>
<sequence>MEEPDLTPLILDIIREHLESATPADWHAYADGSNYTDNQPGLKWLLDQPSLELATALTIYWNLGAAWYVAFEHVEQVDDAETFEMLRLIEARVQNGFYQGRSIWFDPMQSESARPDDYPDQPVNRPVPPAMLQVVNGTEYYDRELVQSEYDDGLPLHVSQRIHDLFDSL</sequence>
<dbReference type="InterPro" id="IPR025369">
    <property type="entry name" value="DUF4274"/>
</dbReference>
<accession>A0A3M2W2G8</accession>
<dbReference type="RefSeq" id="WP_122292272.1">
    <property type="nucleotide sequence ID" value="NZ_RBNR01000098.1"/>
</dbReference>
<dbReference type="EMBL" id="RBNR01000098">
    <property type="protein sequence ID" value="RML45650.1"/>
    <property type="molecule type" value="Genomic_DNA"/>
</dbReference>
<dbReference type="AlphaFoldDB" id="A0A3M2W2G8"/>
<reference evidence="2 3" key="1">
    <citation type="submission" date="2018-08" db="EMBL/GenBank/DDBJ databases">
        <title>Recombination of ecologically and evolutionarily significant loci maintains genetic cohesion in the Pseudomonas syringae species complex.</title>
        <authorList>
            <person name="Dillon M."/>
            <person name="Thakur S."/>
            <person name="Almeida R.N.D."/>
            <person name="Weir B.S."/>
            <person name="Guttman D.S."/>
        </authorList>
    </citation>
    <scope>NUCLEOTIDE SEQUENCE [LARGE SCALE GENOMIC DNA]</scope>
    <source>
        <strain evidence="2 3">ICMP 3883</strain>
    </source>
</reference>
<evidence type="ECO:0000259" key="1">
    <source>
        <dbReference type="Pfam" id="PF14096"/>
    </source>
</evidence>